<evidence type="ECO:0000256" key="1">
    <source>
        <dbReference type="ARBA" id="ARBA00001971"/>
    </source>
</evidence>
<dbReference type="SUPFAM" id="SSF48264">
    <property type="entry name" value="Cytochrome P450"/>
    <property type="match status" value="1"/>
</dbReference>
<keyword evidence="9" id="KW-0472">Membrane</keyword>
<proteinExistence type="inferred from homology"/>
<dbReference type="GO" id="GO:0046872">
    <property type="term" value="F:metal ion binding"/>
    <property type="evidence" value="ECO:0007669"/>
    <property type="project" value="UniProtKB-KW"/>
</dbReference>
<dbReference type="GO" id="GO:0016020">
    <property type="term" value="C:membrane"/>
    <property type="evidence" value="ECO:0007669"/>
    <property type="project" value="UniProtKB-SubCell"/>
</dbReference>
<evidence type="ECO:0000313" key="14">
    <source>
        <dbReference type="Proteomes" id="UP001630127"/>
    </source>
</evidence>
<feature type="signal peptide" evidence="12">
    <location>
        <begin position="1"/>
        <end position="26"/>
    </location>
</feature>
<evidence type="ECO:0000256" key="11">
    <source>
        <dbReference type="RuleBase" id="RU000461"/>
    </source>
</evidence>
<dbReference type="PRINTS" id="PR00385">
    <property type="entry name" value="P450"/>
</dbReference>
<dbReference type="GO" id="GO:0016712">
    <property type="term" value="F:oxidoreductase activity, acting on paired donors, with incorporation or reduction of molecular oxygen, reduced flavin or flavoprotein as one donor, and incorporation of one atom of oxygen"/>
    <property type="evidence" value="ECO:0007669"/>
    <property type="project" value="UniProtKB-ARBA"/>
</dbReference>
<evidence type="ECO:0000256" key="3">
    <source>
        <dbReference type="ARBA" id="ARBA00010617"/>
    </source>
</evidence>
<dbReference type="PANTHER" id="PTHR24286:SF190">
    <property type="entry name" value="CYTOCHROME P450"/>
    <property type="match status" value="1"/>
</dbReference>
<keyword evidence="12" id="KW-0732">Signal</keyword>
<dbReference type="FunFam" id="1.10.630.10:FF:000022">
    <property type="entry name" value="Taxadiene 5-alpha hydroxylase"/>
    <property type="match status" value="1"/>
</dbReference>
<comment type="cofactor">
    <cofactor evidence="1 10">
        <name>heme</name>
        <dbReference type="ChEBI" id="CHEBI:30413"/>
    </cofactor>
</comment>
<sequence>MMNTFLTFSLFLLPIFFLLFRRRRSAKRLPPGSLGIPLVGQSLSLLRAMKANTAESWFEERVKKYGPISKLSLFGKPTVFICGQAANKFIFTNDGGKLSNQQTMSIRRVLGDRNILELSGEDHKRVRNALVSFLKPDCLKMYVTKMEQEVRRHIKMNWEGKQKVTVLPLMKTLSFDMICSLLFGIKHGARRDKLVEYFQQIIEGVWSIPVNLPFTRFNRSLKASAKVQEMLKELLREKRIELLKGAPSHQDLISCLLSICGEDNKELLSDEEIIHNVLLIMVAGHDTSSILITFLVRLLASNPTVYETVLKEQEEIAKGKRLGERLTWEDLVKMKYTWTVAMETLRVTPPVFGGFRKTKQDVEYGGYLIPKDWQIFWVAAMTHMDSSIFQDPTNFDPTRFEDQSSIPPYSFIAFGAGIRKCPGYEFAKFETLVTIHCLVTQFTWELCCKDNRFSRDPMPVPTQGLPIQLTPKRIAVA</sequence>
<keyword evidence="5 10" id="KW-0479">Metal-binding</keyword>
<gene>
    <name evidence="13" type="ORF">ACH5RR_037932</name>
</gene>
<comment type="subcellular location">
    <subcellularLocation>
        <location evidence="2">Membrane</location>
        <topology evidence="2">Single-pass membrane protein</topology>
    </subcellularLocation>
</comment>
<comment type="caution">
    <text evidence="13">The sequence shown here is derived from an EMBL/GenBank/DDBJ whole genome shotgun (WGS) entry which is preliminary data.</text>
</comment>
<evidence type="ECO:0008006" key="15">
    <source>
        <dbReference type="Google" id="ProtNLM"/>
    </source>
</evidence>
<dbReference type="AlphaFoldDB" id="A0ABD2Y8X8"/>
<evidence type="ECO:0000256" key="6">
    <source>
        <dbReference type="ARBA" id="ARBA00022989"/>
    </source>
</evidence>
<dbReference type="InterPro" id="IPR002401">
    <property type="entry name" value="Cyt_P450_E_grp-I"/>
</dbReference>
<dbReference type="InterPro" id="IPR036396">
    <property type="entry name" value="Cyt_P450_sf"/>
</dbReference>
<evidence type="ECO:0000256" key="10">
    <source>
        <dbReference type="PIRSR" id="PIRSR602401-1"/>
    </source>
</evidence>
<dbReference type="Proteomes" id="UP001630127">
    <property type="component" value="Unassembled WGS sequence"/>
</dbReference>
<dbReference type="InterPro" id="IPR001128">
    <property type="entry name" value="Cyt_P450"/>
</dbReference>
<keyword evidence="4" id="KW-0812">Transmembrane</keyword>
<feature type="chain" id="PRO_5044826228" description="Cytochrome P450" evidence="12">
    <location>
        <begin position="27"/>
        <end position="477"/>
    </location>
</feature>
<dbReference type="PROSITE" id="PS00086">
    <property type="entry name" value="CYTOCHROME_P450"/>
    <property type="match status" value="1"/>
</dbReference>
<keyword evidence="7 11" id="KW-0560">Oxidoreductase</keyword>
<dbReference type="Gene3D" id="1.10.630.10">
    <property type="entry name" value="Cytochrome P450"/>
    <property type="match status" value="1"/>
</dbReference>
<dbReference type="PRINTS" id="PR00463">
    <property type="entry name" value="EP450I"/>
</dbReference>
<organism evidence="13 14">
    <name type="scientific">Cinchona calisaya</name>
    <dbReference type="NCBI Taxonomy" id="153742"/>
    <lineage>
        <taxon>Eukaryota</taxon>
        <taxon>Viridiplantae</taxon>
        <taxon>Streptophyta</taxon>
        <taxon>Embryophyta</taxon>
        <taxon>Tracheophyta</taxon>
        <taxon>Spermatophyta</taxon>
        <taxon>Magnoliopsida</taxon>
        <taxon>eudicotyledons</taxon>
        <taxon>Gunneridae</taxon>
        <taxon>Pentapetalae</taxon>
        <taxon>asterids</taxon>
        <taxon>lamiids</taxon>
        <taxon>Gentianales</taxon>
        <taxon>Rubiaceae</taxon>
        <taxon>Cinchonoideae</taxon>
        <taxon>Cinchoneae</taxon>
        <taxon>Cinchona</taxon>
    </lineage>
</organism>
<evidence type="ECO:0000313" key="13">
    <source>
        <dbReference type="EMBL" id="KAL3503483.1"/>
    </source>
</evidence>
<accession>A0ABD2Y8X8</accession>
<dbReference type="PANTHER" id="PTHR24286">
    <property type="entry name" value="CYTOCHROME P450 26"/>
    <property type="match status" value="1"/>
</dbReference>
<evidence type="ECO:0000256" key="5">
    <source>
        <dbReference type="ARBA" id="ARBA00022723"/>
    </source>
</evidence>
<dbReference type="Pfam" id="PF00067">
    <property type="entry name" value="p450"/>
    <property type="match status" value="1"/>
</dbReference>
<feature type="binding site" description="axial binding residue" evidence="10">
    <location>
        <position position="421"/>
    </location>
    <ligand>
        <name>heme</name>
        <dbReference type="ChEBI" id="CHEBI:30413"/>
    </ligand>
    <ligandPart>
        <name>Fe</name>
        <dbReference type="ChEBI" id="CHEBI:18248"/>
    </ligandPart>
</feature>
<evidence type="ECO:0000256" key="9">
    <source>
        <dbReference type="ARBA" id="ARBA00023136"/>
    </source>
</evidence>
<protein>
    <recommendedName>
        <fullName evidence="15">Cytochrome P450</fullName>
    </recommendedName>
</protein>
<keyword evidence="11" id="KW-0503">Monooxygenase</keyword>
<evidence type="ECO:0000256" key="8">
    <source>
        <dbReference type="ARBA" id="ARBA00023004"/>
    </source>
</evidence>
<keyword evidence="14" id="KW-1185">Reference proteome</keyword>
<reference evidence="13 14" key="1">
    <citation type="submission" date="2024-11" db="EMBL/GenBank/DDBJ databases">
        <title>A near-complete genome assembly of Cinchona calisaya.</title>
        <authorList>
            <person name="Lian D.C."/>
            <person name="Zhao X.W."/>
            <person name="Wei L."/>
        </authorList>
    </citation>
    <scope>NUCLEOTIDE SEQUENCE [LARGE SCALE GENOMIC DNA]</scope>
    <source>
        <tissue evidence="13">Nenye</tissue>
    </source>
</reference>
<keyword evidence="10 11" id="KW-0349">Heme</keyword>
<keyword evidence="8 10" id="KW-0408">Iron</keyword>
<comment type="similarity">
    <text evidence="3 11">Belongs to the cytochrome P450 family.</text>
</comment>
<evidence type="ECO:0000256" key="7">
    <source>
        <dbReference type="ARBA" id="ARBA00023002"/>
    </source>
</evidence>
<dbReference type="InterPro" id="IPR017972">
    <property type="entry name" value="Cyt_P450_CS"/>
</dbReference>
<name>A0ABD2Y8X8_9GENT</name>
<dbReference type="CDD" id="cd11043">
    <property type="entry name" value="CYP90-like"/>
    <property type="match status" value="1"/>
</dbReference>
<keyword evidence="6" id="KW-1133">Transmembrane helix</keyword>
<evidence type="ECO:0000256" key="12">
    <source>
        <dbReference type="SAM" id="SignalP"/>
    </source>
</evidence>
<dbReference type="EMBL" id="JBJUIK010000015">
    <property type="protein sequence ID" value="KAL3503483.1"/>
    <property type="molecule type" value="Genomic_DNA"/>
</dbReference>
<evidence type="ECO:0000256" key="2">
    <source>
        <dbReference type="ARBA" id="ARBA00004167"/>
    </source>
</evidence>
<evidence type="ECO:0000256" key="4">
    <source>
        <dbReference type="ARBA" id="ARBA00022692"/>
    </source>
</evidence>